<reference evidence="3 4" key="1">
    <citation type="submission" date="2020-03" db="EMBL/GenBank/DDBJ databases">
        <title>Roseomonas selenitidurans sp. nov. isolated from urban soil.</title>
        <authorList>
            <person name="Liu H."/>
        </authorList>
    </citation>
    <scope>NUCLEOTIDE SEQUENCE [LARGE SCALE GENOMIC DNA]</scope>
    <source>
        <strain evidence="3 4">BU-1</strain>
    </source>
</reference>
<sequence>MRWLFGIGVAVNALTWTGAGAALVLGGPAWGAGAGLLAVLTAPLLGLPALGEAVGRHRARQRHRRRPARFDAPRDASGDGA</sequence>
<dbReference type="RefSeq" id="WP_168031500.1">
    <property type="nucleotide sequence ID" value="NZ_JAAVNE010000020.1"/>
</dbReference>
<keyword evidence="2" id="KW-1133">Transmembrane helix</keyword>
<evidence type="ECO:0000313" key="4">
    <source>
        <dbReference type="Proteomes" id="UP000787635"/>
    </source>
</evidence>
<accession>A0ABX1E5E5</accession>
<evidence type="ECO:0000313" key="3">
    <source>
        <dbReference type="EMBL" id="NKC31950.1"/>
    </source>
</evidence>
<feature type="compositionally biased region" description="Basic and acidic residues" evidence="1">
    <location>
        <begin position="68"/>
        <end position="81"/>
    </location>
</feature>
<keyword evidence="2" id="KW-0812">Transmembrane</keyword>
<gene>
    <name evidence="3" type="ORF">HEQ75_13875</name>
</gene>
<feature type="compositionally biased region" description="Basic residues" evidence="1">
    <location>
        <begin position="56"/>
        <end position="67"/>
    </location>
</feature>
<keyword evidence="4" id="KW-1185">Reference proteome</keyword>
<organism evidence="3 4">
    <name type="scientific">Falsiroseomonas selenitidurans</name>
    <dbReference type="NCBI Taxonomy" id="2716335"/>
    <lineage>
        <taxon>Bacteria</taxon>
        <taxon>Pseudomonadati</taxon>
        <taxon>Pseudomonadota</taxon>
        <taxon>Alphaproteobacteria</taxon>
        <taxon>Acetobacterales</taxon>
        <taxon>Roseomonadaceae</taxon>
        <taxon>Falsiroseomonas</taxon>
    </lineage>
</organism>
<comment type="caution">
    <text evidence="3">The sequence shown here is derived from an EMBL/GenBank/DDBJ whole genome shotgun (WGS) entry which is preliminary data.</text>
</comment>
<keyword evidence="2" id="KW-0472">Membrane</keyword>
<dbReference type="Proteomes" id="UP000787635">
    <property type="component" value="Unassembled WGS sequence"/>
</dbReference>
<name>A0ABX1E5E5_9PROT</name>
<proteinExistence type="predicted"/>
<feature type="region of interest" description="Disordered" evidence="1">
    <location>
        <begin position="54"/>
        <end position="81"/>
    </location>
</feature>
<evidence type="ECO:0000256" key="1">
    <source>
        <dbReference type="SAM" id="MobiDB-lite"/>
    </source>
</evidence>
<dbReference type="EMBL" id="JAAVNE010000020">
    <property type="protein sequence ID" value="NKC31950.1"/>
    <property type="molecule type" value="Genomic_DNA"/>
</dbReference>
<protein>
    <recommendedName>
        <fullName evidence="5">MFS transporter</fullName>
    </recommendedName>
</protein>
<evidence type="ECO:0000256" key="2">
    <source>
        <dbReference type="SAM" id="Phobius"/>
    </source>
</evidence>
<evidence type="ECO:0008006" key="5">
    <source>
        <dbReference type="Google" id="ProtNLM"/>
    </source>
</evidence>
<feature type="transmembrane region" description="Helical" evidence="2">
    <location>
        <begin position="30"/>
        <end position="55"/>
    </location>
</feature>